<dbReference type="Proteomes" id="UP001057402">
    <property type="component" value="Chromosome 2"/>
</dbReference>
<evidence type="ECO:0000313" key="1">
    <source>
        <dbReference type="EMBL" id="KAI4385110.1"/>
    </source>
</evidence>
<keyword evidence="2" id="KW-1185">Reference proteome</keyword>
<reference evidence="2" key="1">
    <citation type="journal article" date="2023" name="Front. Plant Sci.">
        <title>Chromosomal-level genome assembly of Melastoma candidum provides insights into trichome evolution.</title>
        <authorList>
            <person name="Zhong Y."/>
            <person name="Wu W."/>
            <person name="Sun C."/>
            <person name="Zou P."/>
            <person name="Liu Y."/>
            <person name="Dai S."/>
            <person name="Zhou R."/>
        </authorList>
    </citation>
    <scope>NUCLEOTIDE SEQUENCE [LARGE SCALE GENOMIC DNA]</scope>
</reference>
<sequence length="1297" mass="141812">MDAETHDRITSRGISYGEWAFSVVNTLLCIFFCIVASGPSSVLSVPGKSHGNYPSGPLKDNHVSASPNAMFNHHDASYPPENLEVLTACGNLGKNSEMFCFPSTLRGISSERHNNVEVTSLAKSFNDHMLIEVGAGQPTLRSSWSWDHGMSILVDGRTVMCTLNSVENIDEFSYIRGNHSSTAYQNDISSCRGPILNQNSATFSTEDTEIPKSVPDVEISPPVLDWGETYLYSPSLDFITLTNNLKDSSLRVHQPVSMDTQFFPCNFTEVVLGPGEVLSICFMFLPKSLGSSSTHLILQTSSGGFLLQAKGYATDSPYGIQPLLGLNVSSGGSWRKDLSLSNPFDESIQVEELTIWLSVGKDAHQVEATCSLQEFSGARDLSMVVQDWYLVRMNPCESSLQMALRLHRNWEVSAKSSENIFDLDISFSSSGTVLGALCMQLTRLSQHTADVIMIPIEAEIDITPTMNDATTFIMVSLERVENSEPGCGSVAISLRNSGRSVLKVHEISESAGSGIFHIKQTGGLLLFPGTVTRVAIVACTHCSGEALESAQEMTKVDKNCKLLVQTNDSMTSRTEIPCLDIIHVCRGGNSQFEYSKLLINRMGHEGEQTVSVDHTSAFKALETAYLDELVVLRNWKSQGSDIDSSVLDEDEVFFPTIAVGTHHSKWITAHNPSHQPVIMQLLLNTGEIIDKCRDEIDGLAELVYSGRSLPSKSAIRIQDGFSLAENAITEAIVQPFSKVSLGPLIFHPLQRCEWRSSVLVRNNLSGVEWLLVHGSGGLRALTISESAKPAQEIEFDLESSDTIDLDLSSTKSCSRPLMKVLRIMNSGDLTLEVRSIRISGTDCELDGFVVHNCLHFSLRPGESTELKVSYQSKYSASFVRRDLELALASGIFVLPLRATIPIKVTKECRRSIFWSRAKKIFKAILVVAPCGFFVFCCFYPQAFGLCAPPYCFCRSNEETIPATAHKVAKSSKGQHSKKYSKLMSSTKAKQHLPSTAIDEKSLLLRLDDDVNDGSGELRIQRMDTQSGLEKSGTVLLTTEKPAEQEKSPSNMGDVINSNAEGPTLPSNLTVIIGNEKGRRRRKRKGAGSGLSALIDVSSSHSGNSTPSPLSPVSSTTLSPQRTWPKLNDVEQCLETKIHKPPTPEPVKNICSHKPVITLDQPSVPPPTARPRTVLKPVLQPSATFPCSSNQLLSRARLAPHSRAPGSRLCSERVHAMEENPKKASVGVTELTYSIWGDHFSVIDLIDKGGLMDDDNTVSLSGGMVDVDSASGDSFFVRGPPALLTEYEPEQPSTYNEK</sequence>
<proteinExistence type="predicted"/>
<gene>
    <name evidence="1" type="ORF">MLD38_003170</name>
</gene>
<dbReference type="EMBL" id="CM042881">
    <property type="protein sequence ID" value="KAI4385110.1"/>
    <property type="molecule type" value="Genomic_DNA"/>
</dbReference>
<organism evidence="1 2">
    <name type="scientific">Melastoma candidum</name>
    <dbReference type="NCBI Taxonomy" id="119954"/>
    <lineage>
        <taxon>Eukaryota</taxon>
        <taxon>Viridiplantae</taxon>
        <taxon>Streptophyta</taxon>
        <taxon>Embryophyta</taxon>
        <taxon>Tracheophyta</taxon>
        <taxon>Spermatophyta</taxon>
        <taxon>Magnoliopsida</taxon>
        <taxon>eudicotyledons</taxon>
        <taxon>Gunneridae</taxon>
        <taxon>Pentapetalae</taxon>
        <taxon>rosids</taxon>
        <taxon>malvids</taxon>
        <taxon>Myrtales</taxon>
        <taxon>Melastomataceae</taxon>
        <taxon>Melastomatoideae</taxon>
        <taxon>Melastomateae</taxon>
        <taxon>Melastoma</taxon>
    </lineage>
</organism>
<protein>
    <submittedName>
        <fullName evidence="1">Uncharacterized protein</fullName>
    </submittedName>
</protein>
<comment type="caution">
    <text evidence="1">The sequence shown here is derived from an EMBL/GenBank/DDBJ whole genome shotgun (WGS) entry which is preliminary data.</text>
</comment>
<accession>A0ACB9S187</accession>
<evidence type="ECO:0000313" key="2">
    <source>
        <dbReference type="Proteomes" id="UP001057402"/>
    </source>
</evidence>
<name>A0ACB9S187_9MYRT</name>